<dbReference type="InterPro" id="IPR008183">
    <property type="entry name" value="Aldose_1/G6P_1-epimerase"/>
</dbReference>
<dbReference type="PANTHER" id="PTHR11122">
    <property type="entry name" value="APOSPORY-ASSOCIATED PROTEIN C-RELATED"/>
    <property type="match status" value="1"/>
</dbReference>
<dbReference type="GO" id="GO:0004034">
    <property type="term" value="F:aldose 1-epimerase activity"/>
    <property type="evidence" value="ECO:0007669"/>
    <property type="project" value="UniProtKB-EC"/>
</dbReference>
<protein>
    <recommendedName>
        <fullName evidence="3">Galactose mutarotase</fullName>
    </recommendedName>
    <alternativeName>
        <fullName evidence="4">Aldose 1-epimerase</fullName>
    </alternativeName>
</protein>
<dbReference type="Proteomes" id="UP000326759">
    <property type="component" value="Unassembled WGS sequence"/>
</dbReference>
<comment type="catalytic activity">
    <reaction evidence="1">
        <text>alpha-D-galactose = beta-D-galactose</text>
        <dbReference type="Rhea" id="RHEA:28675"/>
        <dbReference type="ChEBI" id="CHEBI:27667"/>
        <dbReference type="ChEBI" id="CHEBI:28061"/>
        <dbReference type="EC" id="5.1.3.3"/>
    </reaction>
    <physiologicalReaction direction="right-to-left" evidence="1">
        <dbReference type="Rhea" id="RHEA:28677"/>
    </physiologicalReaction>
</comment>
<dbReference type="Pfam" id="PF01263">
    <property type="entry name" value="Aldose_epim"/>
    <property type="match status" value="2"/>
</dbReference>
<dbReference type="EMBL" id="SEYY01000546">
    <property type="protein sequence ID" value="KAB7506998.1"/>
    <property type="molecule type" value="Genomic_DNA"/>
</dbReference>
<keyword evidence="6" id="KW-0812">Transmembrane</keyword>
<comment type="function">
    <text evidence="5">Mutarotase that catalyzes the interconversion of beta-D-galactose and alpha-D-galactose during galactose metabolism. Beta-D-galactose is metabolized in the liver into glucose 1-phosphate, the primary metabolic fuel, by the action of four enzymes that constitute the Leloir pathway: GALM, GALK1 (galactokinase), GALT (galactose-1-phosphate uridylyltransferase) and GALE (UDP-galactose-4'-epimerase). Involved in the maintenance of the equilibrium between the beta- and alpha-anomers of galactose, therefore ensuring a sufficient supply of the alpha-anomer for GALK1. Also active on D-glucose although shows a preference for galactose over glucose.</text>
</comment>
<dbReference type="GO" id="GO:0005737">
    <property type="term" value="C:cytoplasm"/>
    <property type="evidence" value="ECO:0007669"/>
    <property type="project" value="TreeGrafter"/>
</dbReference>
<dbReference type="PANTHER" id="PTHR11122:SF13">
    <property type="entry name" value="GLUCOSE-6-PHOSPHATE 1-EPIMERASE"/>
    <property type="match status" value="1"/>
</dbReference>
<feature type="transmembrane region" description="Helical" evidence="6">
    <location>
        <begin position="126"/>
        <end position="145"/>
    </location>
</feature>
<dbReference type="AlphaFoldDB" id="A0A5N5TLF9"/>
<reference evidence="7 8" key="1">
    <citation type="journal article" date="2019" name="PLoS Biol.">
        <title>Sex chromosomes control vertical transmission of feminizing Wolbachia symbionts in an isopod.</title>
        <authorList>
            <person name="Becking T."/>
            <person name="Chebbi M.A."/>
            <person name="Giraud I."/>
            <person name="Moumen B."/>
            <person name="Laverre T."/>
            <person name="Caubet Y."/>
            <person name="Peccoud J."/>
            <person name="Gilbert C."/>
            <person name="Cordaux R."/>
        </authorList>
    </citation>
    <scope>NUCLEOTIDE SEQUENCE [LARGE SCALE GENOMIC DNA]</scope>
    <source>
        <strain evidence="7">ANa2</strain>
        <tissue evidence="7">Whole body excluding digestive tract and cuticle</tissue>
    </source>
</reference>
<keyword evidence="6" id="KW-0472">Membrane</keyword>
<gene>
    <name evidence="7" type="ORF">Anas_10664</name>
</gene>
<dbReference type="InterPro" id="IPR014718">
    <property type="entry name" value="GH-type_carb-bd"/>
</dbReference>
<comment type="caution">
    <text evidence="7">The sequence shown here is derived from an EMBL/GenBank/DDBJ whole genome shotgun (WGS) entry which is preliminary data.</text>
</comment>
<dbReference type="OrthoDB" id="1659429at2759"/>
<dbReference type="GO" id="GO:0047938">
    <property type="term" value="F:glucose-6-phosphate 1-epimerase activity"/>
    <property type="evidence" value="ECO:0007669"/>
    <property type="project" value="TreeGrafter"/>
</dbReference>
<evidence type="ECO:0000256" key="1">
    <source>
        <dbReference type="ARBA" id="ARBA00001712"/>
    </source>
</evidence>
<evidence type="ECO:0000256" key="3">
    <source>
        <dbReference type="ARBA" id="ARBA00021023"/>
    </source>
</evidence>
<sequence length="195" mass="22753">YTSAQFGPWNMGPQHGFARLSRWELKKPPERLPTGDVEAIFQLVDNEITRSMWNYPFSLTYRLILREKELHFNISVYNPGVETLSFTFLLHTYFKVPDVRRCQITGMRGCNYIDKVNTNMKYENTVFIIGLKIAWIFRYLLIIVWNPWIEKAKEIPDFGEEEFPNMVCVEAGHISSPVILPPGTVFEASQILQVM</sequence>
<keyword evidence="8" id="KW-1185">Reference proteome</keyword>
<keyword evidence="6" id="KW-1133">Transmembrane helix</keyword>
<dbReference type="UniPathway" id="UPA00214"/>
<evidence type="ECO:0000313" key="7">
    <source>
        <dbReference type="EMBL" id="KAB7506998.1"/>
    </source>
</evidence>
<evidence type="ECO:0000313" key="8">
    <source>
        <dbReference type="Proteomes" id="UP000326759"/>
    </source>
</evidence>
<evidence type="ECO:0000256" key="5">
    <source>
        <dbReference type="ARBA" id="ARBA00045743"/>
    </source>
</evidence>
<dbReference type="Gene3D" id="2.70.98.10">
    <property type="match status" value="2"/>
</dbReference>
<dbReference type="InterPro" id="IPR011013">
    <property type="entry name" value="Gal_mutarotase_sf_dom"/>
</dbReference>
<evidence type="ECO:0000256" key="4">
    <source>
        <dbReference type="ARBA" id="ARBA00032729"/>
    </source>
</evidence>
<proteinExistence type="predicted"/>
<comment type="pathway">
    <text evidence="2">Carbohydrate metabolism; galactose metabolism.</text>
</comment>
<dbReference type="GO" id="GO:0006012">
    <property type="term" value="P:galactose metabolic process"/>
    <property type="evidence" value="ECO:0007669"/>
    <property type="project" value="UniProtKB-UniPathway"/>
</dbReference>
<accession>A0A5N5TLF9</accession>
<dbReference type="GO" id="GO:0030246">
    <property type="term" value="F:carbohydrate binding"/>
    <property type="evidence" value="ECO:0007669"/>
    <property type="project" value="InterPro"/>
</dbReference>
<feature type="non-terminal residue" evidence="7">
    <location>
        <position position="1"/>
    </location>
</feature>
<dbReference type="SUPFAM" id="SSF74650">
    <property type="entry name" value="Galactose mutarotase-like"/>
    <property type="match status" value="1"/>
</dbReference>
<evidence type="ECO:0000256" key="2">
    <source>
        <dbReference type="ARBA" id="ARBA00004947"/>
    </source>
</evidence>
<organism evidence="7 8">
    <name type="scientific">Armadillidium nasatum</name>
    <dbReference type="NCBI Taxonomy" id="96803"/>
    <lineage>
        <taxon>Eukaryota</taxon>
        <taxon>Metazoa</taxon>
        <taxon>Ecdysozoa</taxon>
        <taxon>Arthropoda</taxon>
        <taxon>Crustacea</taxon>
        <taxon>Multicrustacea</taxon>
        <taxon>Malacostraca</taxon>
        <taxon>Eumalacostraca</taxon>
        <taxon>Peracarida</taxon>
        <taxon>Isopoda</taxon>
        <taxon>Oniscidea</taxon>
        <taxon>Crinocheta</taxon>
        <taxon>Armadillidiidae</taxon>
        <taxon>Armadillidium</taxon>
    </lineage>
</organism>
<evidence type="ECO:0000256" key="6">
    <source>
        <dbReference type="SAM" id="Phobius"/>
    </source>
</evidence>
<name>A0A5N5TLF9_9CRUS</name>